<dbReference type="CDD" id="cd00086">
    <property type="entry name" value="homeodomain"/>
    <property type="match status" value="1"/>
</dbReference>
<keyword evidence="2 5" id="KW-0238">DNA-binding</keyword>
<evidence type="ECO:0000256" key="2">
    <source>
        <dbReference type="ARBA" id="ARBA00023125"/>
    </source>
</evidence>
<evidence type="ECO:0000256" key="4">
    <source>
        <dbReference type="ARBA" id="ARBA00023242"/>
    </source>
</evidence>
<evidence type="ECO:0000256" key="7">
    <source>
        <dbReference type="SAM" id="MobiDB-lite"/>
    </source>
</evidence>
<name>A0AAJ7EE61_PAPXU</name>
<dbReference type="SMART" id="SM00389">
    <property type="entry name" value="HOX"/>
    <property type="match status" value="1"/>
</dbReference>
<dbReference type="RefSeq" id="XP_013173716.1">
    <property type="nucleotide sequence ID" value="XM_013318262.1"/>
</dbReference>
<dbReference type="InterPro" id="IPR017970">
    <property type="entry name" value="Homeobox_CS"/>
</dbReference>
<dbReference type="PROSITE" id="PS50071">
    <property type="entry name" value="HOMEOBOX_2"/>
    <property type="match status" value="1"/>
</dbReference>
<evidence type="ECO:0000256" key="6">
    <source>
        <dbReference type="RuleBase" id="RU000682"/>
    </source>
</evidence>
<dbReference type="GeneID" id="106122322"/>
<evidence type="ECO:0000256" key="3">
    <source>
        <dbReference type="ARBA" id="ARBA00023155"/>
    </source>
</evidence>
<keyword evidence="4 5" id="KW-0539">Nucleus</keyword>
<dbReference type="InterPro" id="IPR001356">
    <property type="entry name" value="HD"/>
</dbReference>
<dbReference type="Proteomes" id="UP000694872">
    <property type="component" value="Unplaced"/>
</dbReference>
<dbReference type="PANTHER" id="PTHR24333:SF8">
    <property type="entry name" value="HOMEOBOX PROTEIN CEH-62"/>
    <property type="match status" value="1"/>
</dbReference>
<dbReference type="GO" id="GO:0000981">
    <property type="term" value="F:DNA-binding transcription factor activity, RNA polymerase II-specific"/>
    <property type="evidence" value="ECO:0007669"/>
    <property type="project" value="InterPro"/>
</dbReference>
<organism evidence="9">
    <name type="scientific">Papilio xuthus</name>
    <name type="common">Asian swallowtail butterfly</name>
    <dbReference type="NCBI Taxonomy" id="66420"/>
    <lineage>
        <taxon>Eukaryota</taxon>
        <taxon>Metazoa</taxon>
        <taxon>Ecdysozoa</taxon>
        <taxon>Arthropoda</taxon>
        <taxon>Hexapoda</taxon>
        <taxon>Insecta</taxon>
        <taxon>Pterygota</taxon>
        <taxon>Neoptera</taxon>
        <taxon>Endopterygota</taxon>
        <taxon>Lepidoptera</taxon>
        <taxon>Glossata</taxon>
        <taxon>Ditrysia</taxon>
        <taxon>Papilionoidea</taxon>
        <taxon>Papilionidae</taxon>
        <taxon>Papilioninae</taxon>
        <taxon>Papilio</taxon>
    </lineage>
</organism>
<evidence type="ECO:0000256" key="1">
    <source>
        <dbReference type="ARBA" id="ARBA00004123"/>
    </source>
</evidence>
<dbReference type="GO" id="GO:0005634">
    <property type="term" value="C:nucleus"/>
    <property type="evidence" value="ECO:0007669"/>
    <property type="project" value="UniProtKB-SubCell"/>
</dbReference>
<dbReference type="AlphaFoldDB" id="A0AAJ7EE61"/>
<dbReference type="Gene3D" id="1.10.10.60">
    <property type="entry name" value="Homeodomain-like"/>
    <property type="match status" value="1"/>
</dbReference>
<dbReference type="SUPFAM" id="SSF46689">
    <property type="entry name" value="Homeodomain-like"/>
    <property type="match status" value="1"/>
</dbReference>
<accession>A0AAJ7EE61</accession>
<dbReference type="Pfam" id="PF00046">
    <property type="entry name" value="Homeodomain"/>
    <property type="match status" value="1"/>
</dbReference>
<evidence type="ECO:0000259" key="8">
    <source>
        <dbReference type="PROSITE" id="PS50071"/>
    </source>
</evidence>
<feature type="region of interest" description="Disordered" evidence="7">
    <location>
        <begin position="111"/>
        <end position="134"/>
    </location>
</feature>
<dbReference type="PROSITE" id="PS00027">
    <property type="entry name" value="HOMEOBOX_1"/>
    <property type="match status" value="1"/>
</dbReference>
<proteinExistence type="predicted"/>
<dbReference type="PANTHER" id="PTHR24333">
    <property type="entry name" value="HOMEO BOX HB9 LIKE A-RELATED"/>
    <property type="match status" value="1"/>
</dbReference>
<comment type="subcellular location">
    <subcellularLocation>
        <location evidence="1 5 6">Nucleus</location>
    </subcellularLocation>
</comment>
<reference evidence="9" key="1">
    <citation type="submission" date="2025-08" db="UniProtKB">
        <authorList>
            <consortium name="RefSeq"/>
        </authorList>
    </citation>
    <scope>IDENTIFICATION</scope>
</reference>
<feature type="domain" description="Homeobox" evidence="8">
    <location>
        <begin position="1"/>
        <end position="46"/>
    </location>
</feature>
<feature type="compositionally biased region" description="Basic and acidic residues" evidence="7">
    <location>
        <begin position="121"/>
        <end position="133"/>
    </location>
</feature>
<evidence type="ECO:0000313" key="9">
    <source>
        <dbReference type="RefSeq" id="XP_013173716.1"/>
    </source>
</evidence>
<dbReference type="KEGG" id="pxu:106122322"/>
<protein>
    <submittedName>
        <fullName evidence="9">Homeotic protein deformed-like</fullName>
    </submittedName>
</protein>
<keyword evidence="3 5" id="KW-0371">Homeobox</keyword>
<dbReference type="InterPro" id="IPR050848">
    <property type="entry name" value="Homeobox_TF"/>
</dbReference>
<dbReference type="InterPro" id="IPR009057">
    <property type="entry name" value="Homeodomain-like_sf"/>
</dbReference>
<gene>
    <name evidence="9" type="primary">LOC106122322</name>
</gene>
<sequence>MYLENEFLKSPYVGVVSRKEIANKLNIPERAVKVWFQNRRMKEKKDIAHRPVTQYQHNNKTGHNGFVNDQLSNMETLQSNNNLCSHSVLPQPKSKTSLNDSAIDNLLKKNHKQVSNTTKSVEIESKSTHDDITSHNFQNSMITSSSNEVKRNPEVSIELLKKYKNYIHTNSMKKAVKNKTLHPKHSEVKKRKLNTQGMERKTHGSVPRTAPSIVKQQTITQIPSGYIPLYPQQHSQQYPSSGNLIWKPMGPADMSMCDFAFLPNPHTISHPLPKSNNMQKNQCSCNCHMNPQSNTIAFSHEIPPQYVIAVPFHKPPVQFRSPI</sequence>
<evidence type="ECO:0000256" key="5">
    <source>
        <dbReference type="PROSITE-ProRule" id="PRU00108"/>
    </source>
</evidence>
<feature type="DNA-binding region" description="Homeobox" evidence="5">
    <location>
        <begin position="3"/>
        <end position="47"/>
    </location>
</feature>
<dbReference type="GO" id="GO:0003677">
    <property type="term" value="F:DNA binding"/>
    <property type="evidence" value="ECO:0007669"/>
    <property type="project" value="UniProtKB-UniRule"/>
</dbReference>